<dbReference type="NCBIfam" id="TIGR01753">
    <property type="entry name" value="flav_short"/>
    <property type="match status" value="1"/>
</dbReference>
<evidence type="ECO:0000313" key="10">
    <source>
        <dbReference type="EMBL" id="NAS19444.1"/>
    </source>
</evidence>
<dbReference type="InterPro" id="IPR008254">
    <property type="entry name" value="Flavodoxin/NO_synth"/>
</dbReference>
<dbReference type="InterPro" id="IPR010087">
    <property type="entry name" value="Flav_short"/>
</dbReference>
<organism evidence="9 11">
    <name type="scientific">Clostridium butyricum</name>
    <dbReference type="NCBI Taxonomy" id="1492"/>
    <lineage>
        <taxon>Bacteria</taxon>
        <taxon>Bacillati</taxon>
        <taxon>Bacillota</taxon>
        <taxon>Clostridia</taxon>
        <taxon>Eubacteriales</taxon>
        <taxon>Clostridiaceae</taxon>
        <taxon>Clostridium</taxon>
    </lineage>
</organism>
<dbReference type="Gene3D" id="3.40.50.360">
    <property type="match status" value="1"/>
</dbReference>
<dbReference type="EMBL" id="WOFV02000074">
    <property type="protein sequence ID" value="NAS19444.1"/>
    <property type="molecule type" value="Genomic_DNA"/>
</dbReference>
<keyword evidence="4 7" id="KW-0285">Flavoprotein</keyword>
<protein>
    <recommendedName>
        <fullName evidence="7">Flavodoxin</fullName>
    </recommendedName>
</protein>
<dbReference type="PROSITE" id="PS00201">
    <property type="entry name" value="FLAVODOXIN"/>
    <property type="match status" value="1"/>
</dbReference>
<evidence type="ECO:0000256" key="1">
    <source>
        <dbReference type="ARBA" id="ARBA00001917"/>
    </source>
</evidence>
<reference evidence="10 12" key="2">
    <citation type="submission" date="2020-01" db="EMBL/GenBank/DDBJ databases">
        <title>Genome sequence of a 1,3-propanediol producer, Clostridium butyricum S3.</title>
        <authorList>
            <person name="Zhou J."/>
        </authorList>
    </citation>
    <scope>NUCLEOTIDE SEQUENCE [LARGE SCALE GENOMIC DNA]</scope>
    <source>
        <strain evidence="10 12">S3</strain>
    </source>
</reference>
<dbReference type="InterPro" id="IPR001226">
    <property type="entry name" value="Flavodoxin_CS"/>
</dbReference>
<dbReference type="PROSITE" id="PS50902">
    <property type="entry name" value="FLAVODOXIN_LIKE"/>
    <property type="match status" value="1"/>
</dbReference>
<evidence type="ECO:0000313" key="11">
    <source>
        <dbReference type="Proteomes" id="UP000321089"/>
    </source>
</evidence>
<dbReference type="GO" id="GO:0010181">
    <property type="term" value="F:FMN binding"/>
    <property type="evidence" value="ECO:0007669"/>
    <property type="project" value="UniProtKB-UniRule"/>
</dbReference>
<dbReference type="GO" id="GO:0009055">
    <property type="term" value="F:electron transfer activity"/>
    <property type="evidence" value="ECO:0007669"/>
    <property type="project" value="UniProtKB-UniRule"/>
</dbReference>
<evidence type="ECO:0000259" key="8">
    <source>
        <dbReference type="PROSITE" id="PS50902"/>
    </source>
</evidence>
<evidence type="ECO:0000313" key="12">
    <source>
        <dbReference type="Proteomes" id="UP000474042"/>
    </source>
</evidence>
<gene>
    <name evidence="9" type="ORF">CBU02nite_36960</name>
    <name evidence="10" type="ORF">GND98_016680</name>
</gene>
<reference evidence="9 11" key="1">
    <citation type="submission" date="2019-07" db="EMBL/GenBank/DDBJ databases">
        <title>Whole genome shotgun sequence of Clostridium butyricum NBRC 3858.</title>
        <authorList>
            <person name="Hosoyama A."/>
            <person name="Uohara A."/>
            <person name="Ohji S."/>
            <person name="Ichikawa N."/>
        </authorList>
    </citation>
    <scope>NUCLEOTIDE SEQUENCE [LARGE SCALE GENOMIC DNA]</scope>
    <source>
        <strain evidence="9 11">NBRC 3858</strain>
    </source>
</reference>
<dbReference type="RefSeq" id="WP_146869256.1">
    <property type="nucleotide sequence ID" value="NZ_BKBC01000084.1"/>
</dbReference>
<proteinExistence type="inferred from homology"/>
<feature type="domain" description="Flavodoxin-like" evidence="8">
    <location>
        <begin position="1"/>
        <end position="137"/>
    </location>
</feature>
<evidence type="ECO:0000256" key="6">
    <source>
        <dbReference type="ARBA" id="ARBA00022982"/>
    </source>
</evidence>
<sequence length="141" mass="15816">MKIIYFSQTGNTEKMANLILEGIEVEGKKAELLEVSSVSLDDAKNEEILILGCSAYGSEELDESEMEPFIKSLEGNIQGKKVALFGSWGWGNGEWMTEWEKRMESYGATLISESLTVQESPEGEDEDKCRDFGKIIAKYEK</sequence>
<comment type="caution">
    <text evidence="9">The sequence shown here is derived from an EMBL/GenBank/DDBJ whole genome shotgun (WGS) entry which is preliminary data.</text>
</comment>
<keyword evidence="5 7" id="KW-0288">FMN</keyword>
<dbReference type="Proteomes" id="UP000474042">
    <property type="component" value="Unassembled WGS sequence"/>
</dbReference>
<comment type="cofactor">
    <cofactor evidence="1 7">
        <name>FMN</name>
        <dbReference type="ChEBI" id="CHEBI:58210"/>
    </cofactor>
</comment>
<evidence type="ECO:0000256" key="3">
    <source>
        <dbReference type="ARBA" id="ARBA00022448"/>
    </source>
</evidence>
<keyword evidence="6 7" id="KW-0249">Electron transport</keyword>
<evidence type="ECO:0000256" key="7">
    <source>
        <dbReference type="RuleBase" id="RU367037"/>
    </source>
</evidence>
<comment type="function">
    <text evidence="7">Low-potential electron donor to a number of redox enzymes.</text>
</comment>
<name>A0A512TSD1_CLOBU</name>
<dbReference type="SUPFAM" id="SSF52218">
    <property type="entry name" value="Flavoproteins"/>
    <property type="match status" value="1"/>
</dbReference>
<evidence type="ECO:0000256" key="4">
    <source>
        <dbReference type="ARBA" id="ARBA00022630"/>
    </source>
</evidence>
<keyword evidence="3 7" id="KW-0813">Transport</keyword>
<evidence type="ECO:0000256" key="5">
    <source>
        <dbReference type="ARBA" id="ARBA00022643"/>
    </source>
</evidence>
<dbReference type="Proteomes" id="UP000321089">
    <property type="component" value="Unassembled WGS sequence"/>
</dbReference>
<dbReference type="AlphaFoldDB" id="A0A512TSD1"/>
<comment type="similarity">
    <text evidence="2 7">Belongs to the flavodoxin family.</text>
</comment>
<dbReference type="EMBL" id="BKBC01000084">
    <property type="protein sequence ID" value="GEQ23190.1"/>
    <property type="molecule type" value="Genomic_DNA"/>
</dbReference>
<dbReference type="PANTHER" id="PTHR43717">
    <property type="entry name" value="ANAEROBIC NITRIC OXIDE REDUCTASE FLAVORUBREDOXIN"/>
    <property type="match status" value="1"/>
</dbReference>
<accession>A0A512TSD1</accession>
<dbReference type="InterPro" id="IPR029039">
    <property type="entry name" value="Flavoprotein-like_sf"/>
</dbReference>
<evidence type="ECO:0000313" key="9">
    <source>
        <dbReference type="EMBL" id="GEQ23190.1"/>
    </source>
</evidence>
<dbReference type="PANTHER" id="PTHR43717:SF1">
    <property type="entry name" value="ANAEROBIC NITRIC OXIDE REDUCTASE FLAVORUBREDOXIN"/>
    <property type="match status" value="1"/>
</dbReference>
<evidence type="ECO:0000256" key="2">
    <source>
        <dbReference type="ARBA" id="ARBA00005267"/>
    </source>
</evidence>
<dbReference type="Pfam" id="PF00258">
    <property type="entry name" value="Flavodoxin_1"/>
    <property type="match status" value="1"/>
</dbReference>
<dbReference type="GO" id="GO:0016651">
    <property type="term" value="F:oxidoreductase activity, acting on NAD(P)H"/>
    <property type="evidence" value="ECO:0007669"/>
    <property type="project" value="UniProtKB-ARBA"/>
</dbReference>